<protein>
    <submittedName>
        <fullName evidence="1">Uncharacterized protein</fullName>
    </submittedName>
</protein>
<evidence type="ECO:0000313" key="1">
    <source>
        <dbReference type="EMBL" id="CAD7036291.1"/>
    </source>
</evidence>
<organism evidence="1 2">
    <name type="scientific">Pseudorhizobium halotolerans</name>
    <dbReference type="NCBI Taxonomy" id="1233081"/>
    <lineage>
        <taxon>Bacteria</taxon>
        <taxon>Pseudomonadati</taxon>
        <taxon>Pseudomonadota</taxon>
        <taxon>Alphaproteobacteria</taxon>
        <taxon>Hyphomicrobiales</taxon>
        <taxon>Rhizobiaceae</taxon>
        <taxon>Rhizobium/Agrobacterium group</taxon>
        <taxon>Pseudorhizobium</taxon>
    </lineage>
</organism>
<accession>A0ABN7JPL7</accession>
<dbReference type="RefSeq" id="WP_142587776.1">
    <property type="nucleotide sequence ID" value="NZ_CABFWE030000005.1"/>
</dbReference>
<proteinExistence type="predicted"/>
<dbReference type="Proteomes" id="UP000601041">
    <property type="component" value="Unassembled WGS sequence"/>
</dbReference>
<comment type="caution">
    <text evidence="1">The sequence shown here is derived from an EMBL/GenBank/DDBJ whole genome shotgun (WGS) entry which is preliminary data.</text>
</comment>
<dbReference type="EMBL" id="CABFWE030000005">
    <property type="protein sequence ID" value="CAD7036291.1"/>
    <property type="molecule type" value="Genomic_DNA"/>
</dbReference>
<sequence>MHANLRHNWSSTIFRGGTRLAELTYDFAIEVPSRLRTSGYVNFAHRGGQDGIVADMPVAVSARVGIRHAANSSDMPTFPTGARTAPLWNVTHPNTTFRWIPGAKDGKNIINLRHHYETCLLLSCIDLMEPGAYRVEAWAFANVSAAYPSMCTRDDIVEVNRDSNQSNDNTFGFMAVDVAEIN</sequence>
<name>A0ABN7JPL7_9HYPH</name>
<gene>
    <name evidence="1" type="ORF">RHAB21_02506</name>
</gene>
<reference evidence="1 2" key="1">
    <citation type="submission" date="2020-11" db="EMBL/GenBank/DDBJ databases">
        <authorList>
            <person name="Lassalle F."/>
        </authorList>
    </citation>
    <scope>NUCLEOTIDE SEQUENCE [LARGE SCALE GENOMIC DNA]</scope>
    <source>
        <strain evidence="1 2">AB21</strain>
    </source>
</reference>
<evidence type="ECO:0000313" key="2">
    <source>
        <dbReference type="Proteomes" id="UP000601041"/>
    </source>
</evidence>
<keyword evidence="2" id="KW-1185">Reference proteome</keyword>